<dbReference type="AlphaFoldDB" id="A0A1I7H8Y6"/>
<dbReference type="OrthoDB" id="9067983at2"/>
<proteinExistence type="predicted"/>
<name>A0A1I7H8Y6_9PROT</name>
<dbReference type="Gene3D" id="3.40.1360.10">
    <property type="match status" value="1"/>
</dbReference>
<organism evidence="3 4">
    <name type="scientific">Nitrosospira multiformis</name>
    <dbReference type="NCBI Taxonomy" id="1231"/>
    <lineage>
        <taxon>Bacteria</taxon>
        <taxon>Pseudomonadati</taxon>
        <taxon>Pseudomonadota</taxon>
        <taxon>Betaproteobacteria</taxon>
        <taxon>Nitrosomonadales</taxon>
        <taxon>Nitrosomonadaceae</taxon>
        <taxon>Nitrosospira</taxon>
    </lineage>
</organism>
<dbReference type="InterPro" id="IPR034154">
    <property type="entry name" value="TOPRIM_DnaG/twinkle"/>
</dbReference>
<dbReference type="EMBL" id="FPBZ01000007">
    <property type="protein sequence ID" value="SFU57099.1"/>
    <property type="molecule type" value="Genomic_DNA"/>
</dbReference>
<dbReference type="Pfam" id="PF01751">
    <property type="entry name" value="Toprim"/>
    <property type="match status" value="1"/>
</dbReference>
<gene>
    <name evidence="3" type="ORF">SAMN05216417_107162</name>
</gene>
<dbReference type="Proteomes" id="UP000182649">
    <property type="component" value="Unassembled WGS sequence"/>
</dbReference>
<feature type="coiled-coil region" evidence="1">
    <location>
        <begin position="341"/>
        <end position="383"/>
    </location>
</feature>
<sequence>MNGGYEMHDIPITFNGRPRRYIWEYRGSENEILGYVARFDADGKKDVVPYFQRVNGHGWNSGSPAKPRPLFGLQILARAEPDEPIYVVEGEKAAAALQSLGLIAVTSQGGSQASSKSDWKSLAGQKHIYILPDNDEAGEAYARETVAILAGLENPPVISIVRLPNLSHGGDIVDWIAAYVEDALLEWDGFKPVPESGIDIQALLREFKKEIDAHAVPAPAEWESTSQANADWDTPISLESAPLPAWPNDVFPSKIQDFVTALSASTETPPELAALLVLAAISSAAQGKYKVQVKTDYSEPVNIWVCVALPPGSRKTAVQQAATAPLTAWERRQQEDLGPKMKQAASEYESLAARIKQLRKDAGQASDSEFKELKEKIAEAEAELPEIPTAPQVWAQDVTPENLGSLMATNDERMAILSDESGIFDILAGRYSNGIPNLDLFLQGHAGSPVKVNRSSRPAIVMYSPALTLGLSPQPEVLRGLIDTPSFRGRGLLGRFLYALPYSNLGYRTLDRSPMHPNYRAGYEATLTHILDHELPDSDDDASPPYMLKLTIEAAKKWQSFALSVEAGMREGGMYDHLTDWAGKFPGAVIRVAALLHIARYADTGPWKKDIGAEDMEAALRMAEVLSVHALAVFDLMGADPALDGARLVLRWIKREGKSEFTFRDCHQAHKSRYKRAKELDPIIDVLIERHFIRQRVEKVAHRPSRVFEVNPAVLSNS</sequence>
<accession>A0A1I7H8Y6</accession>
<evidence type="ECO:0000259" key="2">
    <source>
        <dbReference type="Pfam" id="PF01751"/>
    </source>
</evidence>
<evidence type="ECO:0000256" key="1">
    <source>
        <dbReference type="SAM" id="Coils"/>
    </source>
</evidence>
<dbReference type="Pfam" id="PF13148">
    <property type="entry name" value="DUF3987"/>
    <property type="match status" value="1"/>
</dbReference>
<dbReference type="InterPro" id="IPR025048">
    <property type="entry name" value="DUF3987"/>
</dbReference>
<evidence type="ECO:0000313" key="3">
    <source>
        <dbReference type="EMBL" id="SFU57099.1"/>
    </source>
</evidence>
<dbReference type="SUPFAM" id="SSF56731">
    <property type="entry name" value="DNA primase core"/>
    <property type="match status" value="1"/>
</dbReference>
<dbReference type="InterPro" id="IPR006171">
    <property type="entry name" value="TOPRIM_dom"/>
</dbReference>
<reference evidence="3 4" key="1">
    <citation type="submission" date="2016-10" db="EMBL/GenBank/DDBJ databases">
        <authorList>
            <person name="de Groot N.N."/>
        </authorList>
    </citation>
    <scope>NUCLEOTIDE SEQUENCE [LARGE SCALE GENOMIC DNA]</scope>
    <source>
        <strain evidence="3 4">Nl14</strain>
    </source>
</reference>
<keyword evidence="1" id="KW-0175">Coiled coil</keyword>
<dbReference type="CDD" id="cd01029">
    <property type="entry name" value="TOPRIM_primases"/>
    <property type="match status" value="1"/>
</dbReference>
<evidence type="ECO:0000313" key="4">
    <source>
        <dbReference type="Proteomes" id="UP000182649"/>
    </source>
</evidence>
<protein>
    <recommendedName>
        <fullName evidence="2">Toprim domain-containing protein</fullName>
    </recommendedName>
</protein>
<feature type="domain" description="Toprim" evidence="2">
    <location>
        <begin position="85"/>
        <end position="152"/>
    </location>
</feature>